<dbReference type="PROSITE" id="PS50110">
    <property type="entry name" value="RESPONSE_REGULATORY"/>
    <property type="match status" value="1"/>
</dbReference>
<evidence type="ECO:0000256" key="1">
    <source>
        <dbReference type="PROSITE-ProRule" id="PRU00169"/>
    </source>
</evidence>
<dbReference type="PIRSF" id="PIRSF036382">
    <property type="entry name" value="RR_antiterm"/>
    <property type="match status" value="1"/>
</dbReference>
<evidence type="ECO:0000313" key="4">
    <source>
        <dbReference type="EMBL" id="MCW6511362.1"/>
    </source>
</evidence>
<dbReference type="InterPro" id="IPR049021">
    <property type="entry name" value="AmiR_N"/>
</dbReference>
<dbReference type="AlphaFoldDB" id="A0AA41Z1P4"/>
<keyword evidence="5" id="KW-1185">Reference proteome</keyword>
<dbReference type="SMART" id="SM01012">
    <property type="entry name" value="ANTAR"/>
    <property type="match status" value="1"/>
</dbReference>
<gene>
    <name evidence="4" type="ORF">M8523_25600</name>
</gene>
<dbReference type="Pfam" id="PF21332">
    <property type="entry name" value="AmiR_N"/>
    <property type="match status" value="1"/>
</dbReference>
<dbReference type="PROSITE" id="PS50921">
    <property type="entry name" value="ANTAR"/>
    <property type="match status" value="1"/>
</dbReference>
<dbReference type="Proteomes" id="UP001165667">
    <property type="component" value="Unassembled WGS sequence"/>
</dbReference>
<proteinExistence type="predicted"/>
<dbReference type="InterPro" id="IPR011006">
    <property type="entry name" value="CheY-like_superfamily"/>
</dbReference>
<dbReference type="Pfam" id="PF03861">
    <property type="entry name" value="ANTAR"/>
    <property type="match status" value="1"/>
</dbReference>
<reference evidence="4" key="1">
    <citation type="submission" date="2022-05" db="EMBL/GenBank/DDBJ databases">
        <authorList>
            <person name="Pankratov T."/>
        </authorList>
    </citation>
    <scope>NUCLEOTIDE SEQUENCE</scope>
    <source>
        <strain evidence="4">BP6-180914</strain>
    </source>
</reference>
<feature type="domain" description="Response regulatory" evidence="2">
    <location>
        <begin position="11"/>
        <end position="116"/>
    </location>
</feature>
<comment type="caution">
    <text evidence="4">The sequence shown here is derived from an EMBL/GenBank/DDBJ whole genome shotgun (WGS) entry which is preliminary data.</text>
</comment>
<feature type="domain" description="ANTAR" evidence="3">
    <location>
        <begin position="122"/>
        <end position="183"/>
    </location>
</feature>
<sequence>MSPTPHFKGFRAVILHRPGETTERLARQLGLLGLRVEERWAPLDAADLPDLVLVDADDGWSGLLPWTPDLKPVPLIALLGSEAPGRIAWALDQGADALIAKPIASSAIYPALVMAERRHAEGLANAQRMADLHERIRLRPLVLGAVQQVMVERRCSEEEAHRALRREAMRRRLTLEQMAAALLSGERMKAG</sequence>
<name>A0AA41Z1P4_9HYPH</name>
<accession>A0AA41Z1P4</accession>
<feature type="modified residue" description="4-aspartylphosphate" evidence="1">
    <location>
        <position position="55"/>
    </location>
</feature>
<dbReference type="InterPro" id="IPR001789">
    <property type="entry name" value="Sig_transdc_resp-reg_receiver"/>
</dbReference>
<dbReference type="InterPro" id="IPR036388">
    <property type="entry name" value="WH-like_DNA-bd_sf"/>
</dbReference>
<evidence type="ECO:0000259" key="2">
    <source>
        <dbReference type="PROSITE" id="PS50110"/>
    </source>
</evidence>
<dbReference type="GO" id="GO:0003723">
    <property type="term" value="F:RNA binding"/>
    <property type="evidence" value="ECO:0007669"/>
    <property type="project" value="InterPro"/>
</dbReference>
<evidence type="ECO:0000313" key="5">
    <source>
        <dbReference type="Proteomes" id="UP001165667"/>
    </source>
</evidence>
<dbReference type="RefSeq" id="WP_282587741.1">
    <property type="nucleotide sequence ID" value="NZ_JAMOIM010000025.1"/>
</dbReference>
<dbReference type="EMBL" id="JAMOIM010000025">
    <property type="protein sequence ID" value="MCW6511362.1"/>
    <property type="molecule type" value="Genomic_DNA"/>
</dbReference>
<dbReference type="GO" id="GO:0000160">
    <property type="term" value="P:phosphorelay signal transduction system"/>
    <property type="evidence" value="ECO:0007669"/>
    <property type="project" value="InterPro"/>
</dbReference>
<dbReference type="Gene3D" id="1.10.10.10">
    <property type="entry name" value="Winged helix-like DNA-binding domain superfamily/Winged helix DNA-binding domain"/>
    <property type="match status" value="1"/>
</dbReference>
<dbReference type="SUPFAM" id="SSF52172">
    <property type="entry name" value="CheY-like"/>
    <property type="match status" value="1"/>
</dbReference>
<keyword evidence="1" id="KW-0597">Phosphoprotein</keyword>
<protein>
    <submittedName>
        <fullName evidence="4">ANTAR domain-containing protein</fullName>
    </submittedName>
</protein>
<evidence type="ECO:0000259" key="3">
    <source>
        <dbReference type="PROSITE" id="PS50921"/>
    </source>
</evidence>
<dbReference type="InterPro" id="IPR005561">
    <property type="entry name" value="ANTAR"/>
</dbReference>
<organism evidence="4 5">
    <name type="scientific">Lichenifustis flavocetrariae</name>
    <dbReference type="NCBI Taxonomy" id="2949735"/>
    <lineage>
        <taxon>Bacteria</taxon>
        <taxon>Pseudomonadati</taxon>
        <taxon>Pseudomonadota</taxon>
        <taxon>Alphaproteobacteria</taxon>
        <taxon>Hyphomicrobiales</taxon>
        <taxon>Lichenihabitantaceae</taxon>
        <taxon>Lichenifustis</taxon>
    </lineage>
</organism>
<dbReference type="Gene3D" id="3.40.50.2300">
    <property type="match status" value="1"/>
</dbReference>
<dbReference type="InterPro" id="IPR008327">
    <property type="entry name" value="Sig_transdc_resp-reg_antiterm"/>
</dbReference>